<dbReference type="GO" id="GO:0016209">
    <property type="term" value="F:antioxidant activity"/>
    <property type="evidence" value="ECO:0007669"/>
    <property type="project" value="InterPro"/>
</dbReference>
<gene>
    <name evidence="3" type="ORF">SAMN04490247_1905</name>
</gene>
<dbReference type="InterPro" id="IPR050553">
    <property type="entry name" value="Thioredoxin_ResA/DsbE_sf"/>
</dbReference>
<sequence length="167" mass="19746">MTSMQLNQQVPNFQLKNVTGEDFTFSDVQQAESAWHLLVYFRGSWCPACQKELKQLQEEQADFNEHDIHIITITHDDEQNLKDMADEHGLTFPILLDEEYSFLKDYEVYYHGEEAPYEDHGNHPEPAYFLVDNHGNLLYQQRQTNPFGRPHADELKETIKYIRKNLK</sequence>
<dbReference type="InterPro" id="IPR013766">
    <property type="entry name" value="Thioredoxin_domain"/>
</dbReference>
<evidence type="ECO:0000256" key="1">
    <source>
        <dbReference type="ARBA" id="ARBA00023157"/>
    </source>
</evidence>
<dbReference type="STRING" id="86666.SAMN04490247_1905"/>
<dbReference type="RefSeq" id="WP_093193635.1">
    <property type="nucleotide sequence ID" value="NZ_FNEV01000005.1"/>
</dbReference>
<organism evidence="3 4">
    <name type="scientific">Salimicrobium halophilum</name>
    <dbReference type="NCBI Taxonomy" id="86666"/>
    <lineage>
        <taxon>Bacteria</taxon>
        <taxon>Bacillati</taxon>
        <taxon>Bacillota</taxon>
        <taxon>Bacilli</taxon>
        <taxon>Bacillales</taxon>
        <taxon>Bacillaceae</taxon>
        <taxon>Salimicrobium</taxon>
    </lineage>
</organism>
<dbReference type="Proteomes" id="UP000199225">
    <property type="component" value="Unassembled WGS sequence"/>
</dbReference>
<keyword evidence="4" id="KW-1185">Reference proteome</keyword>
<dbReference type="PANTHER" id="PTHR42852">
    <property type="entry name" value="THIOL:DISULFIDE INTERCHANGE PROTEIN DSBE"/>
    <property type="match status" value="1"/>
</dbReference>
<accession>A0A1G8TQF9</accession>
<proteinExistence type="predicted"/>
<keyword evidence="1" id="KW-1015">Disulfide bond</keyword>
<evidence type="ECO:0000313" key="3">
    <source>
        <dbReference type="EMBL" id="SDJ43653.1"/>
    </source>
</evidence>
<dbReference type="Pfam" id="PF00578">
    <property type="entry name" value="AhpC-TSA"/>
    <property type="match status" value="1"/>
</dbReference>
<dbReference type="CDD" id="cd02970">
    <property type="entry name" value="PRX_like2"/>
    <property type="match status" value="1"/>
</dbReference>
<dbReference type="InterPro" id="IPR000866">
    <property type="entry name" value="AhpC/TSA"/>
</dbReference>
<reference evidence="4" key="1">
    <citation type="submission" date="2016-10" db="EMBL/GenBank/DDBJ databases">
        <authorList>
            <person name="Varghese N."/>
            <person name="Submissions S."/>
        </authorList>
    </citation>
    <scope>NUCLEOTIDE SEQUENCE [LARGE SCALE GENOMIC DNA]</scope>
    <source>
        <strain evidence="4">DSM 4771</strain>
    </source>
</reference>
<name>A0A1G8TQF9_9BACI</name>
<dbReference type="OrthoDB" id="9809746at2"/>
<evidence type="ECO:0000259" key="2">
    <source>
        <dbReference type="PROSITE" id="PS51352"/>
    </source>
</evidence>
<evidence type="ECO:0000313" key="4">
    <source>
        <dbReference type="Proteomes" id="UP000199225"/>
    </source>
</evidence>
<dbReference type="EMBL" id="FNEV01000005">
    <property type="protein sequence ID" value="SDJ43653.1"/>
    <property type="molecule type" value="Genomic_DNA"/>
</dbReference>
<dbReference type="InterPro" id="IPR036249">
    <property type="entry name" value="Thioredoxin-like_sf"/>
</dbReference>
<dbReference type="GO" id="GO:0016491">
    <property type="term" value="F:oxidoreductase activity"/>
    <property type="evidence" value="ECO:0007669"/>
    <property type="project" value="InterPro"/>
</dbReference>
<protein>
    <submittedName>
        <fullName evidence="3">Peroxiredoxin</fullName>
    </submittedName>
</protein>
<dbReference type="SUPFAM" id="SSF52833">
    <property type="entry name" value="Thioredoxin-like"/>
    <property type="match status" value="1"/>
</dbReference>
<dbReference type="AlphaFoldDB" id="A0A1G8TQF9"/>
<feature type="domain" description="Thioredoxin" evidence="2">
    <location>
        <begin position="4"/>
        <end position="164"/>
    </location>
</feature>
<dbReference type="Gene3D" id="3.40.30.10">
    <property type="entry name" value="Glutaredoxin"/>
    <property type="match status" value="1"/>
</dbReference>
<dbReference type="PROSITE" id="PS51352">
    <property type="entry name" value="THIOREDOXIN_2"/>
    <property type="match status" value="1"/>
</dbReference>
<dbReference type="PANTHER" id="PTHR42852:SF17">
    <property type="entry name" value="THIOREDOXIN-LIKE PROTEIN HI_1115"/>
    <property type="match status" value="1"/>
</dbReference>